<feature type="signal peptide" evidence="1">
    <location>
        <begin position="1"/>
        <end position="22"/>
    </location>
</feature>
<evidence type="ECO:0008006" key="6">
    <source>
        <dbReference type="Google" id="ProtNLM"/>
    </source>
</evidence>
<dbReference type="GO" id="GO:0070006">
    <property type="term" value="F:metalloaminopeptidase activity"/>
    <property type="evidence" value="ECO:0007669"/>
    <property type="project" value="TreeGrafter"/>
</dbReference>
<sequence>MVIRVGMLLFLCSVICFQLAGADSGILPLRYDLQIQIPTASVSDPLIPTFFAALRVDFQVTKPLFSQFRGHSSSLLSNDNVAKPEGAELKFKARNLEAFENVTLSNDQRTFGVIDVRILDNEIVFVVAEPALSPGRYSLHIDRYVGTITDDNGVFYRDVGGAAAIATNLFPSYADTVIPIVRNSSRKVSVRLSIIHPTGTIALSNMQNEHEAFIVHEHWKMTDFVQAANLPLHMFAFIVLPEMYERAQVSSKYPIYIYFNRFRQSKVLKDEAIGLAGAVYERVYQLMEEPLPFTKINIVFLNEFNSTHSTGLILLSEEYWEDADECHRIQMLAKNFIRQWMGGLASIDNFHDICFQEDVVAFLASKIVAKMTGFHPRSVDMFQRYHLSEYVKIQLVDTFFDHDAPLSFENPPEADYISLRCGHKGAQYLESLETVFGEDTVLDKIRGLIRQYSYKTFSLDTFLQSLKSHIVDGIDLAQIYDFWFHTPGIPNLKLEQINERVRLTQFIPEDSNDKDLTLFPLRIAIRNLSLPVSFMLSQGLELAPLDSKLLPLTNLGYGHIYRVNYNSRIWERILRHLEEAPHLFSARSKAQILNDFCYFASHGEIGSEENMLKQGFLQLMRSENEHFDLCEFYAFWCLSGYKKHPNLSSNSTKQRLRKLWPSVESVLSNRRNFECVANSNASSLANIICQIAFGSNCI</sequence>
<dbReference type="Gene3D" id="2.60.40.1730">
    <property type="entry name" value="tricorn interacting facor f3 domain"/>
    <property type="match status" value="1"/>
</dbReference>
<evidence type="ECO:0000259" key="2">
    <source>
        <dbReference type="Pfam" id="PF01433"/>
    </source>
</evidence>
<gene>
    <name evidence="4" type="ORF">BOKJ2_LOCUS3707</name>
</gene>
<dbReference type="InterPro" id="IPR045357">
    <property type="entry name" value="Aminopeptidase_N-like_N"/>
</dbReference>
<dbReference type="PANTHER" id="PTHR11533:SF192">
    <property type="entry name" value="GH"/>
    <property type="match status" value="1"/>
</dbReference>
<dbReference type="GO" id="GO:0008270">
    <property type="term" value="F:zinc ion binding"/>
    <property type="evidence" value="ECO:0007669"/>
    <property type="project" value="InterPro"/>
</dbReference>
<dbReference type="EMBL" id="CAJFDH010000002">
    <property type="protein sequence ID" value="CAD5211464.1"/>
    <property type="molecule type" value="Genomic_DNA"/>
</dbReference>
<dbReference type="InterPro" id="IPR014782">
    <property type="entry name" value="Peptidase_M1_dom"/>
</dbReference>
<dbReference type="GO" id="GO:0006508">
    <property type="term" value="P:proteolysis"/>
    <property type="evidence" value="ECO:0007669"/>
    <property type="project" value="TreeGrafter"/>
</dbReference>
<dbReference type="Proteomes" id="UP000614601">
    <property type="component" value="Unassembled WGS sequence"/>
</dbReference>
<dbReference type="GO" id="GO:0042277">
    <property type="term" value="F:peptide binding"/>
    <property type="evidence" value="ECO:0007669"/>
    <property type="project" value="TreeGrafter"/>
</dbReference>
<reference evidence="4" key="1">
    <citation type="submission" date="2020-09" db="EMBL/GenBank/DDBJ databases">
        <authorList>
            <person name="Kikuchi T."/>
        </authorList>
    </citation>
    <scope>NUCLEOTIDE SEQUENCE</scope>
    <source>
        <strain evidence="4">SH1</strain>
    </source>
</reference>
<dbReference type="Pfam" id="PF17900">
    <property type="entry name" value="Peptidase_M1_N"/>
    <property type="match status" value="1"/>
</dbReference>
<evidence type="ECO:0000256" key="1">
    <source>
        <dbReference type="SAM" id="SignalP"/>
    </source>
</evidence>
<organism evidence="4 5">
    <name type="scientific">Bursaphelenchus okinawaensis</name>
    <dbReference type="NCBI Taxonomy" id="465554"/>
    <lineage>
        <taxon>Eukaryota</taxon>
        <taxon>Metazoa</taxon>
        <taxon>Ecdysozoa</taxon>
        <taxon>Nematoda</taxon>
        <taxon>Chromadorea</taxon>
        <taxon>Rhabditida</taxon>
        <taxon>Tylenchina</taxon>
        <taxon>Tylenchomorpha</taxon>
        <taxon>Aphelenchoidea</taxon>
        <taxon>Aphelenchoididae</taxon>
        <taxon>Bursaphelenchus</taxon>
    </lineage>
</organism>
<dbReference type="PANTHER" id="PTHR11533">
    <property type="entry name" value="PROTEASE M1 ZINC METALLOPROTEASE"/>
    <property type="match status" value="1"/>
</dbReference>
<dbReference type="InterPro" id="IPR050344">
    <property type="entry name" value="Peptidase_M1_aminopeptidases"/>
</dbReference>
<comment type="caution">
    <text evidence="4">The sequence shown here is derived from an EMBL/GenBank/DDBJ whole genome shotgun (WGS) entry which is preliminary data.</text>
</comment>
<dbReference type="InterPro" id="IPR042097">
    <property type="entry name" value="Aminopeptidase_N-like_N_sf"/>
</dbReference>
<feature type="domain" description="Aminopeptidase N-like N-terminal" evidence="3">
    <location>
        <begin position="120"/>
        <end position="227"/>
    </location>
</feature>
<dbReference type="InterPro" id="IPR027268">
    <property type="entry name" value="Peptidase_M4/M1_CTD_sf"/>
</dbReference>
<name>A0A811K7Z1_9BILA</name>
<keyword evidence="1" id="KW-0732">Signal</keyword>
<dbReference type="GO" id="GO:0016020">
    <property type="term" value="C:membrane"/>
    <property type="evidence" value="ECO:0007669"/>
    <property type="project" value="TreeGrafter"/>
</dbReference>
<dbReference type="EMBL" id="CAJFCW020000002">
    <property type="protein sequence ID" value="CAG9093540.1"/>
    <property type="molecule type" value="Genomic_DNA"/>
</dbReference>
<dbReference type="OrthoDB" id="8182982at2759"/>
<dbReference type="SUPFAM" id="SSF55486">
    <property type="entry name" value="Metalloproteases ('zincins'), catalytic domain"/>
    <property type="match status" value="1"/>
</dbReference>
<feature type="domain" description="Peptidase M1 membrane alanine aminopeptidase" evidence="2">
    <location>
        <begin position="311"/>
        <end position="483"/>
    </location>
</feature>
<dbReference type="Pfam" id="PF01433">
    <property type="entry name" value="Peptidase_M1"/>
    <property type="match status" value="1"/>
</dbReference>
<keyword evidence="5" id="KW-1185">Reference proteome</keyword>
<dbReference type="GO" id="GO:0005615">
    <property type="term" value="C:extracellular space"/>
    <property type="evidence" value="ECO:0007669"/>
    <property type="project" value="TreeGrafter"/>
</dbReference>
<accession>A0A811K7Z1</accession>
<dbReference type="GO" id="GO:0043171">
    <property type="term" value="P:peptide catabolic process"/>
    <property type="evidence" value="ECO:0007669"/>
    <property type="project" value="TreeGrafter"/>
</dbReference>
<protein>
    <recommendedName>
        <fullName evidence="6">Peptidase_M1 domain-containing protein</fullName>
    </recommendedName>
</protein>
<feature type="chain" id="PRO_5036220903" description="Peptidase_M1 domain-containing protein" evidence="1">
    <location>
        <begin position="23"/>
        <end position="698"/>
    </location>
</feature>
<dbReference type="SUPFAM" id="SSF63737">
    <property type="entry name" value="Leukotriene A4 hydrolase N-terminal domain"/>
    <property type="match status" value="1"/>
</dbReference>
<evidence type="ECO:0000259" key="3">
    <source>
        <dbReference type="Pfam" id="PF17900"/>
    </source>
</evidence>
<dbReference type="Gene3D" id="1.10.390.10">
    <property type="entry name" value="Neutral Protease Domain 2"/>
    <property type="match status" value="1"/>
</dbReference>
<evidence type="ECO:0000313" key="5">
    <source>
        <dbReference type="Proteomes" id="UP000614601"/>
    </source>
</evidence>
<dbReference type="Proteomes" id="UP000783686">
    <property type="component" value="Unassembled WGS sequence"/>
</dbReference>
<dbReference type="GO" id="GO:0005737">
    <property type="term" value="C:cytoplasm"/>
    <property type="evidence" value="ECO:0007669"/>
    <property type="project" value="TreeGrafter"/>
</dbReference>
<evidence type="ECO:0000313" key="4">
    <source>
        <dbReference type="EMBL" id="CAD5211464.1"/>
    </source>
</evidence>
<proteinExistence type="predicted"/>
<dbReference type="AlphaFoldDB" id="A0A811K7Z1"/>